<name>A0A9P5ZFV4_PLEER</name>
<sequence>MTHSPGTSWINFGYFKTSEFYRASSNKRSQNTHSSTTQCCVKELATDAFSPLRKCSSITQEQADTPVLAHACTTLGTILCFLVLLAYGVTVLSPNGRPRRLDLLMYPGILFGIAFSVAAAQTGPTSMCRFGAFAVNLTLKVATFFTACIVINLC</sequence>
<proteinExistence type="predicted"/>
<dbReference type="Proteomes" id="UP000807025">
    <property type="component" value="Unassembled WGS sequence"/>
</dbReference>
<keyword evidence="1" id="KW-1133">Transmembrane helix</keyword>
<gene>
    <name evidence="2" type="ORF">BDN71DRAFT_1437412</name>
</gene>
<keyword evidence="3" id="KW-1185">Reference proteome</keyword>
<reference evidence="2" key="1">
    <citation type="submission" date="2020-11" db="EMBL/GenBank/DDBJ databases">
        <authorList>
            <consortium name="DOE Joint Genome Institute"/>
            <person name="Ahrendt S."/>
            <person name="Riley R."/>
            <person name="Andreopoulos W."/>
            <person name="Labutti K."/>
            <person name="Pangilinan J."/>
            <person name="Ruiz-Duenas F.J."/>
            <person name="Barrasa J.M."/>
            <person name="Sanchez-Garcia M."/>
            <person name="Camarero S."/>
            <person name="Miyauchi S."/>
            <person name="Serrano A."/>
            <person name="Linde D."/>
            <person name="Babiker R."/>
            <person name="Drula E."/>
            <person name="Ayuso-Fernandez I."/>
            <person name="Pacheco R."/>
            <person name="Padilla G."/>
            <person name="Ferreira P."/>
            <person name="Barriuso J."/>
            <person name="Kellner H."/>
            <person name="Castanera R."/>
            <person name="Alfaro M."/>
            <person name="Ramirez L."/>
            <person name="Pisabarro A.G."/>
            <person name="Kuo A."/>
            <person name="Tritt A."/>
            <person name="Lipzen A."/>
            <person name="He G."/>
            <person name="Yan M."/>
            <person name="Ng V."/>
            <person name="Cullen D."/>
            <person name="Martin F."/>
            <person name="Rosso M.-N."/>
            <person name="Henrissat B."/>
            <person name="Hibbett D."/>
            <person name="Martinez A.T."/>
            <person name="Grigoriev I.V."/>
        </authorList>
    </citation>
    <scope>NUCLEOTIDE SEQUENCE</scope>
    <source>
        <strain evidence="2">ATCC 90797</strain>
    </source>
</reference>
<feature type="transmembrane region" description="Helical" evidence="1">
    <location>
        <begin position="103"/>
        <end position="121"/>
    </location>
</feature>
<feature type="transmembrane region" description="Helical" evidence="1">
    <location>
        <begin position="67"/>
        <end position="91"/>
    </location>
</feature>
<evidence type="ECO:0000313" key="2">
    <source>
        <dbReference type="EMBL" id="KAF9486677.1"/>
    </source>
</evidence>
<evidence type="ECO:0000313" key="3">
    <source>
        <dbReference type="Proteomes" id="UP000807025"/>
    </source>
</evidence>
<feature type="transmembrane region" description="Helical" evidence="1">
    <location>
        <begin position="133"/>
        <end position="153"/>
    </location>
</feature>
<organism evidence="2 3">
    <name type="scientific">Pleurotus eryngii</name>
    <name type="common">Boletus of the steppes</name>
    <dbReference type="NCBI Taxonomy" id="5323"/>
    <lineage>
        <taxon>Eukaryota</taxon>
        <taxon>Fungi</taxon>
        <taxon>Dikarya</taxon>
        <taxon>Basidiomycota</taxon>
        <taxon>Agaricomycotina</taxon>
        <taxon>Agaricomycetes</taxon>
        <taxon>Agaricomycetidae</taxon>
        <taxon>Agaricales</taxon>
        <taxon>Pleurotineae</taxon>
        <taxon>Pleurotaceae</taxon>
        <taxon>Pleurotus</taxon>
    </lineage>
</organism>
<comment type="caution">
    <text evidence="2">The sequence shown here is derived from an EMBL/GenBank/DDBJ whole genome shotgun (WGS) entry which is preliminary data.</text>
</comment>
<evidence type="ECO:0000256" key="1">
    <source>
        <dbReference type="SAM" id="Phobius"/>
    </source>
</evidence>
<keyword evidence="1" id="KW-0472">Membrane</keyword>
<dbReference type="OrthoDB" id="3251871at2759"/>
<dbReference type="EMBL" id="MU155020">
    <property type="protein sequence ID" value="KAF9486677.1"/>
    <property type="molecule type" value="Genomic_DNA"/>
</dbReference>
<keyword evidence="1" id="KW-0812">Transmembrane</keyword>
<dbReference type="AlphaFoldDB" id="A0A9P5ZFV4"/>
<accession>A0A9P5ZFV4</accession>
<protein>
    <submittedName>
        <fullName evidence="2">Uncharacterized protein</fullName>
    </submittedName>
</protein>